<evidence type="ECO:0000256" key="5">
    <source>
        <dbReference type="ARBA" id="ARBA00022927"/>
    </source>
</evidence>
<reference evidence="10" key="1">
    <citation type="submission" date="2018-05" db="EMBL/GenBank/DDBJ databases">
        <authorList>
            <person name="Lanie J.A."/>
            <person name="Ng W.-L."/>
            <person name="Kazmierczak K.M."/>
            <person name="Andrzejewski T.M."/>
            <person name="Davidsen T.M."/>
            <person name="Wayne K.J."/>
            <person name="Tettelin H."/>
            <person name="Glass J.I."/>
            <person name="Rusch D."/>
            <person name="Podicherti R."/>
            <person name="Tsui H.-C.T."/>
            <person name="Winkler M.E."/>
        </authorList>
    </citation>
    <scope>NUCLEOTIDE SEQUENCE</scope>
</reference>
<evidence type="ECO:0000256" key="1">
    <source>
        <dbReference type="ARBA" id="ARBA00004370"/>
    </source>
</evidence>
<dbReference type="HAMAP" id="MF_00422">
    <property type="entry name" value="SecE"/>
    <property type="match status" value="1"/>
</dbReference>
<evidence type="ECO:0008006" key="11">
    <source>
        <dbReference type="Google" id="ProtNLM"/>
    </source>
</evidence>
<dbReference type="GO" id="GO:0043952">
    <property type="term" value="P:protein transport by the Sec complex"/>
    <property type="evidence" value="ECO:0007669"/>
    <property type="project" value="TreeGrafter"/>
</dbReference>
<dbReference type="InterPro" id="IPR005807">
    <property type="entry name" value="SecE_bac"/>
</dbReference>
<dbReference type="AlphaFoldDB" id="A0A382P9R6"/>
<dbReference type="Pfam" id="PF00584">
    <property type="entry name" value="SecE"/>
    <property type="match status" value="1"/>
</dbReference>
<dbReference type="GO" id="GO:0005886">
    <property type="term" value="C:plasma membrane"/>
    <property type="evidence" value="ECO:0007669"/>
    <property type="project" value="TreeGrafter"/>
</dbReference>
<dbReference type="InterPro" id="IPR038379">
    <property type="entry name" value="SecE_sf"/>
</dbReference>
<evidence type="ECO:0000313" key="10">
    <source>
        <dbReference type="EMBL" id="SVC69577.1"/>
    </source>
</evidence>
<keyword evidence="3" id="KW-1003">Cell membrane</keyword>
<sequence length="71" mass="8358">MNIEKKKTNPAQFVRQVRQEMQKVTWPEKKDTFISSAIVIILVILFSLFFLVTDQIWSKGLRWIIEKGSGF</sequence>
<dbReference type="EMBL" id="UINC01105555">
    <property type="protein sequence ID" value="SVC69577.1"/>
    <property type="molecule type" value="Genomic_DNA"/>
</dbReference>
<name>A0A382P9R6_9ZZZZ</name>
<evidence type="ECO:0000256" key="8">
    <source>
        <dbReference type="ARBA" id="ARBA00023136"/>
    </source>
</evidence>
<keyword evidence="6 9" id="KW-1133">Transmembrane helix</keyword>
<dbReference type="PANTHER" id="PTHR33910:SF1">
    <property type="entry name" value="PROTEIN TRANSLOCASE SUBUNIT SECE"/>
    <property type="match status" value="1"/>
</dbReference>
<dbReference type="GO" id="GO:0006886">
    <property type="term" value="P:intracellular protein transport"/>
    <property type="evidence" value="ECO:0007669"/>
    <property type="project" value="InterPro"/>
</dbReference>
<keyword evidence="4 9" id="KW-0812">Transmembrane</keyword>
<keyword evidence="2" id="KW-0813">Transport</keyword>
<evidence type="ECO:0000256" key="7">
    <source>
        <dbReference type="ARBA" id="ARBA00023010"/>
    </source>
</evidence>
<keyword evidence="7" id="KW-0811">Translocation</keyword>
<evidence type="ECO:0000256" key="2">
    <source>
        <dbReference type="ARBA" id="ARBA00022448"/>
    </source>
</evidence>
<keyword evidence="5" id="KW-0653">Protein transport</keyword>
<organism evidence="10">
    <name type="scientific">marine metagenome</name>
    <dbReference type="NCBI Taxonomy" id="408172"/>
    <lineage>
        <taxon>unclassified sequences</taxon>
        <taxon>metagenomes</taxon>
        <taxon>ecological metagenomes</taxon>
    </lineage>
</organism>
<dbReference type="Gene3D" id="1.20.5.1030">
    <property type="entry name" value="Preprotein translocase secy subunit"/>
    <property type="match status" value="1"/>
</dbReference>
<keyword evidence="8 9" id="KW-0472">Membrane</keyword>
<dbReference type="GO" id="GO:0006605">
    <property type="term" value="P:protein targeting"/>
    <property type="evidence" value="ECO:0007669"/>
    <property type="project" value="InterPro"/>
</dbReference>
<protein>
    <recommendedName>
        <fullName evidence="11">Protein translocase subunit SecE</fullName>
    </recommendedName>
</protein>
<dbReference type="InterPro" id="IPR001901">
    <property type="entry name" value="Translocase_SecE/Sec61-g"/>
</dbReference>
<dbReference type="PANTHER" id="PTHR33910">
    <property type="entry name" value="PROTEIN TRANSLOCASE SUBUNIT SECE"/>
    <property type="match status" value="1"/>
</dbReference>
<evidence type="ECO:0000256" key="3">
    <source>
        <dbReference type="ARBA" id="ARBA00022475"/>
    </source>
</evidence>
<dbReference type="GO" id="GO:0008320">
    <property type="term" value="F:protein transmembrane transporter activity"/>
    <property type="evidence" value="ECO:0007669"/>
    <property type="project" value="InterPro"/>
</dbReference>
<feature type="transmembrane region" description="Helical" evidence="9">
    <location>
        <begin position="33"/>
        <end position="52"/>
    </location>
</feature>
<gene>
    <name evidence="10" type="ORF">METZ01_LOCUS322431</name>
</gene>
<dbReference type="NCBIfam" id="TIGR00964">
    <property type="entry name" value="secE_bact"/>
    <property type="match status" value="1"/>
</dbReference>
<evidence type="ECO:0000256" key="6">
    <source>
        <dbReference type="ARBA" id="ARBA00022989"/>
    </source>
</evidence>
<evidence type="ECO:0000256" key="9">
    <source>
        <dbReference type="SAM" id="Phobius"/>
    </source>
</evidence>
<dbReference type="GO" id="GO:0009306">
    <property type="term" value="P:protein secretion"/>
    <property type="evidence" value="ECO:0007669"/>
    <property type="project" value="InterPro"/>
</dbReference>
<comment type="subcellular location">
    <subcellularLocation>
        <location evidence="1">Membrane</location>
    </subcellularLocation>
</comment>
<accession>A0A382P9R6</accession>
<evidence type="ECO:0000256" key="4">
    <source>
        <dbReference type="ARBA" id="ARBA00022692"/>
    </source>
</evidence>
<proteinExistence type="inferred from homology"/>